<comment type="subcellular location">
    <subcellularLocation>
        <location evidence="2">Cytoplasmic vesicle</location>
        <location evidence="2">Secretory vesicle</location>
        <location evidence="2">Synaptic vesicle</location>
    </subcellularLocation>
    <subcellularLocation>
        <location evidence="1 7">Membrane</location>
        <topology evidence="1 7">Multi-pass membrane protein</topology>
    </subcellularLocation>
</comment>
<name>A0AAV2S8Z4_MEGNR</name>
<dbReference type="PANTHER" id="PTHR19317">
    <property type="entry name" value="PRENYLATED RAB ACCEPTOR 1-RELATED"/>
    <property type="match status" value="1"/>
</dbReference>
<evidence type="ECO:0000256" key="4">
    <source>
        <dbReference type="ARBA" id="ARBA00022692"/>
    </source>
</evidence>
<dbReference type="Pfam" id="PF03208">
    <property type="entry name" value="PRA1"/>
    <property type="match status" value="1"/>
</dbReference>
<dbReference type="GO" id="GO:0008021">
    <property type="term" value="C:synaptic vesicle"/>
    <property type="evidence" value="ECO:0007669"/>
    <property type="project" value="UniProtKB-SubCell"/>
</dbReference>
<dbReference type="Proteomes" id="UP001497623">
    <property type="component" value="Unassembled WGS sequence"/>
</dbReference>
<reference evidence="8 9" key="1">
    <citation type="submission" date="2024-05" db="EMBL/GenBank/DDBJ databases">
        <authorList>
            <person name="Wallberg A."/>
        </authorList>
    </citation>
    <scope>NUCLEOTIDE SEQUENCE [LARGE SCALE GENOMIC DNA]</scope>
</reference>
<proteinExistence type="inferred from homology"/>
<dbReference type="InterPro" id="IPR004895">
    <property type="entry name" value="Prenylated_rab_accept_PRA1"/>
</dbReference>
<sequence length="199" mass="21834">MGETKDMGASASGKCQNNEAFQAETLPNNMEIQSAAVMALWGWGGRRGRKIWALVVAWEDKKFNPNSNVKRDSKRNIISSFSAKLRLFVFLGLIIYCLITSPLLLIAIAGSLGTCTYLSRRNTEKKIIIGGNEVSLVQQYTAVAVLSIPLFYIAGAGSILFWVLGASFFLIAIHATMYNIESVLGSDDEPFDLQMEEVG</sequence>
<comment type="caution">
    <text evidence="8">The sequence shown here is derived from an EMBL/GenBank/DDBJ whole genome shotgun (WGS) entry which is preliminary data.</text>
</comment>
<evidence type="ECO:0000256" key="1">
    <source>
        <dbReference type="ARBA" id="ARBA00004141"/>
    </source>
</evidence>
<evidence type="ECO:0000256" key="2">
    <source>
        <dbReference type="ARBA" id="ARBA00004234"/>
    </source>
</evidence>
<feature type="transmembrane region" description="Helical" evidence="7">
    <location>
        <begin position="150"/>
        <end position="173"/>
    </location>
</feature>
<comment type="similarity">
    <text evidence="3 7">Belongs to the PRA1 family.</text>
</comment>
<evidence type="ECO:0000313" key="8">
    <source>
        <dbReference type="EMBL" id="CAL4165149.1"/>
    </source>
</evidence>
<keyword evidence="5 7" id="KW-1133">Transmembrane helix</keyword>
<evidence type="ECO:0000256" key="5">
    <source>
        <dbReference type="ARBA" id="ARBA00022989"/>
    </source>
</evidence>
<dbReference type="EMBL" id="CAXKWB010047300">
    <property type="protein sequence ID" value="CAL4165149.1"/>
    <property type="molecule type" value="Genomic_DNA"/>
</dbReference>
<accession>A0AAV2S8Z4</accession>
<dbReference type="AlphaFoldDB" id="A0AAV2S8Z4"/>
<evidence type="ECO:0000256" key="7">
    <source>
        <dbReference type="RuleBase" id="RU363107"/>
    </source>
</evidence>
<dbReference type="GO" id="GO:0016020">
    <property type="term" value="C:membrane"/>
    <property type="evidence" value="ECO:0007669"/>
    <property type="project" value="UniProtKB-SubCell"/>
</dbReference>
<feature type="transmembrane region" description="Helical" evidence="7">
    <location>
        <begin position="87"/>
        <end position="112"/>
    </location>
</feature>
<keyword evidence="6 7" id="KW-0472">Membrane</keyword>
<evidence type="ECO:0000256" key="6">
    <source>
        <dbReference type="ARBA" id="ARBA00023136"/>
    </source>
</evidence>
<dbReference type="PANTHER" id="PTHR19317:SF0">
    <property type="entry name" value="PRENYLATED RAB ACCEPTOR PROTEIN 1"/>
    <property type="match status" value="1"/>
</dbReference>
<evidence type="ECO:0000256" key="3">
    <source>
        <dbReference type="ARBA" id="ARBA00006483"/>
    </source>
</evidence>
<evidence type="ECO:0000313" key="9">
    <source>
        <dbReference type="Proteomes" id="UP001497623"/>
    </source>
</evidence>
<organism evidence="8 9">
    <name type="scientific">Meganyctiphanes norvegica</name>
    <name type="common">Northern krill</name>
    <name type="synonym">Thysanopoda norvegica</name>
    <dbReference type="NCBI Taxonomy" id="48144"/>
    <lineage>
        <taxon>Eukaryota</taxon>
        <taxon>Metazoa</taxon>
        <taxon>Ecdysozoa</taxon>
        <taxon>Arthropoda</taxon>
        <taxon>Crustacea</taxon>
        <taxon>Multicrustacea</taxon>
        <taxon>Malacostraca</taxon>
        <taxon>Eumalacostraca</taxon>
        <taxon>Eucarida</taxon>
        <taxon>Euphausiacea</taxon>
        <taxon>Euphausiidae</taxon>
        <taxon>Meganyctiphanes</taxon>
    </lineage>
</organism>
<dbReference type="GO" id="GO:0005794">
    <property type="term" value="C:Golgi apparatus"/>
    <property type="evidence" value="ECO:0007669"/>
    <property type="project" value="TreeGrafter"/>
</dbReference>
<keyword evidence="9" id="KW-1185">Reference proteome</keyword>
<keyword evidence="4 7" id="KW-0812">Transmembrane</keyword>
<protein>
    <recommendedName>
        <fullName evidence="7">PRA1 family protein</fullName>
    </recommendedName>
</protein>
<gene>
    <name evidence="8" type="ORF">MNOR_LOCUS33224</name>
</gene>
<feature type="non-terminal residue" evidence="8">
    <location>
        <position position="199"/>
    </location>
</feature>